<evidence type="ECO:0000256" key="2">
    <source>
        <dbReference type="ARBA" id="ARBA00022741"/>
    </source>
</evidence>
<keyword evidence="6" id="KW-0378">Hydrolase</keyword>
<dbReference type="InterPro" id="IPR027417">
    <property type="entry name" value="P-loop_NTPase"/>
</dbReference>
<comment type="caution">
    <text evidence="10">The sequence shown here is derived from an EMBL/GenBank/DDBJ whole genome shotgun (WGS) entry which is preliminary data.</text>
</comment>
<dbReference type="Proteomes" id="UP000437065">
    <property type="component" value="Unassembled WGS sequence"/>
</dbReference>
<reference evidence="10 11" key="1">
    <citation type="submission" date="2019-12" db="EMBL/GenBank/DDBJ databases">
        <title>Isolation and characterization of three novel carbon monoxide-oxidizing members of Halobacteria from salione crusts and soils.</title>
        <authorList>
            <person name="Myers M.R."/>
            <person name="King G.M."/>
        </authorList>
    </citation>
    <scope>NUCLEOTIDE SEQUENCE [LARGE SCALE GENOMIC DNA]</scope>
    <source>
        <strain evidence="10 11">WSA2</strain>
    </source>
</reference>
<feature type="domain" description="MIP18 family-like" evidence="9">
    <location>
        <begin position="43"/>
        <end position="112"/>
    </location>
</feature>
<dbReference type="PANTHER" id="PTHR42961:SF2">
    <property type="entry name" value="IRON-SULFUR PROTEIN NUBPL"/>
    <property type="match status" value="1"/>
</dbReference>
<feature type="region of interest" description="Disordered" evidence="7">
    <location>
        <begin position="163"/>
        <end position="187"/>
    </location>
</feature>
<evidence type="ECO:0000256" key="4">
    <source>
        <dbReference type="ARBA" id="ARBA00023004"/>
    </source>
</evidence>
<proteinExistence type="inferred from homology"/>
<accession>A0A6B0SPI9</accession>
<feature type="binding site" evidence="6">
    <location>
        <begin position="141"/>
        <end position="148"/>
    </location>
    <ligand>
        <name>ATP</name>
        <dbReference type="ChEBI" id="CHEBI:30616"/>
    </ligand>
</feature>
<dbReference type="GO" id="GO:0046872">
    <property type="term" value="F:metal ion binding"/>
    <property type="evidence" value="ECO:0007669"/>
    <property type="project" value="UniProtKB-KW"/>
</dbReference>
<dbReference type="Pfam" id="PF01883">
    <property type="entry name" value="FeS_assembly_P"/>
    <property type="match status" value="1"/>
</dbReference>
<evidence type="ECO:0000256" key="1">
    <source>
        <dbReference type="ARBA" id="ARBA00022723"/>
    </source>
</evidence>
<keyword evidence="5 6" id="KW-0411">Iron-sulfur</keyword>
<evidence type="ECO:0000256" key="3">
    <source>
        <dbReference type="ARBA" id="ARBA00022840"/>
    </source>
</evidence>
<dbReference type="Pfam" id="PF10609">
    <property type="entry name" value="ParA"/>
    <property type="match status" value="1"/>
</dbReference>
<dbReference type="GO" id="GO:0140663">
    <property type="term" value="F:ATP-dependent FeS chaperone activity"/>
    <property type="evidence" value="ECO:0007669"/>
    <property type="project" value="InterPro"/>
</dbReference>
<keyword evidence="4 6" id="KW-0408">Iron</keyword>
<keyword evidence="1 6" id="KW-0479">Metal-binding</keyword>
<evidence type="ECO:0000256" key="5">
    <source>
        <dbReference type="ARBA" id="ARBA00023014"/>
    </source>
</evidence>
<dbReference type="InterPro" id="IPR034904">
    <property type="entry name" value="FSCA_dom_sf"/>
</dbReference>
<dbReference type="InterPro" id="IPR044304">
    <property type="entry name" value="NUBPL-like"/>
</dbReference>
<dbReference type="GO" id="GO:0016226">
    <property type="term" value="P:iron-sulfur cluster assembly"/>
    <property type="evidence" value="ECO:0007669"/>
    <property type="project" value="InterPro"/>
</dbReference>
<evidence type="ECO:0000259" key="9">
    <source>
        <dbReference type="Pfam" id="PF01883"/>
    </source>
</evidence>
<comment type="function">
    <text evidence="6">Binds and transfers iron-sulfur (Fe-S) clusters to target apoproteins. Can hydrolyze ATP.</text>
</comment>
<feature type="compositionally biased region" description="Basic and acidic residues" evidence="7">
    <location>
        <begin position="1"/>
        <end position="15"/>
    </location>
</feature>
<name>A0A6B0SPI9_9EURY</name>
<dbReference type="EMBL" id="WUUS01000002">
    <property type="protein sequence ID" value="MXR40327.1"/>
    <property type="molecule type" value="Genomic_DNA"/>
</dbReference>
<evidence type="ECO:0000256" key="7">
    <source>
        <dbReference type="SAM" id="MobiDB-lite"/>
    </source>
</evidence>
<feature type="region of interest" description="Disordered" evidence="7">
    <location>
        <begin position="1"/>
        <end position="59"/>
    </location>
</feature>
<dbReference type="InterPro" id="IPR033756">
    <property type="entry name" value="YlxH/NBP35"/>
</dbReference>
<keyword evidence="2 6" id="KW-0547">Nucleotide-binding</keyword>
<dbReference type="PANTHER" id="PTHR42961">
    <property type="entry name" value="IRON-SULFUR PROTEIN NUBPL"/>
    <property type="match status" value="1"/>
</dbReference>
<evidence type="ECO:0000256" key="6">
    <source>
        <dbReference type="HAMAP-Rule" id="MF_02040"/>
    </source>
</evidence>
<dbReference type="InterPro" id="IPR002744">
    <property type="entry name" value="MIP18-like"/>
</dbReference>
<dbReference type="CDD" id="cd02037">
    <property type="entry name" value="Mrp_NBP35"/>
    <property type="match status" value="1"/>
</dbReference>
<dbReference type="Gene3D" id="3.30.300.130">
    <property type="entry name" value="Fe-S cluster assembly (FSCA)"/>
    <property type="match status" value="1"/>
</dbReference>
<dbReference type="SUPFAM" id="SSF117916">
    <property type="entry name" value="Fe-S cluster assembly (FSCA) domain-like"/>
    <property type="match status" value="1"/>
</dbReference>
<comment type="similarity">
    <text evidence="6">Belongs to the Mrp/NBP35 ATP-binding proteins family.</text>
</comment>
<comment type="subunit">
    <text evidence="6">Homodimer.</text>
</comment>
<sequence length="471" mass="49794">MTDGHQRSTDDRAQPPDDGDHDAEAHRDPEDPPEGPSPSPTAEEVEAALRRVRDPEADTTVFDAGVVEGVAVDDGAVTIEADLREFPRESAEAVSKTMVRAVSDVPGVSGAHVEQVDPSPDTEGRSAGIETADRVIAVASAKGGVGKTTVATTLACALAADGDANAGGSDDPNAAGDSEGSDDPSVGLFDADIYGPNVPEVLDLAGPVYSDNDGNPVPAETDGLEVMSVGLLSEGGPLAWRGAMAHDALSDLFEETAWDDPDTVVVDMPPGTGDVALTTLQEVPVDGVVLVTTPFHAAVSDTGRALELFEENDVPVLGVVSNMGEFVCDDCGKVHDLFGGEDPLEALDVPVLAELPFTPEMQETPAPSASSLPDRAADLAAAVEDRYDEIWRVDPPEDAVDIRGLDPETREERVREGFLRTERGDECFVVSDRDPTPVRSFLLDLVEADELPSFRVKRQNPETWYARATRP</sequence>
<feature type="domain" description="CobQ/CobB/MinD/ParA nucleotide binding" evidence="8">
    <location>
        <begin position="136"/>
        <end position="168"/>
    </location>
</feature>
<dbReference type="Pfam" id="PF01656">
    <property type="entry name" value="CbiA"/>
    <property type="match status" value="1"/>
</dbReference>
<dbReference type="Gene3D" id="3.40.50.300">
    <property type="entry name" value="P-loop containing nucleotide triphosphate hydrolases"/>
    <property type="match status" value="1"/>
</dbReference>
<evidence type="ECO:0000313" key="11">
    <source>
        <dbReference type="Proteomes" id="UP000437065"/>
    </source>
</evidence>
<dbReference type="AlphaFoldDB" id="A0A6B0SPI9"/>
<dbReference type="GO" id="GO:0005524">
    <property type="term" value="F:ATP binding"/>
    <property type="evidence" value="ECO:0007669"/>
    <property type="project" value="UniProtKB-UniRule"/>
</dbReference>
<dbReference type="GO" id="GO:0051539">
    <property type="term" value="F:4 iron, 4 sulfur cluster binding"/>
    <property type="evidence" value="ECO:0007669"/>
    <property type="project" value="TreeGrafter"/>
</dbReference>
<gene>
    <name evidence="10" type="ORF">GRX01_03020</name>
</gene>
<dbReference type="OrthoDB" id="8297at2157"/>
<dbReference type="SUPFAM" id="SSF52540">
    <property type="entry name" value="P-loop containing nucleoside triphosphate hydrolases"/>
    <property type="match status" value="1"/>
</dbReference>
<dbReference type="RefSeq" id="WP_159663348.1">
    <property type="nucleotide sequence ID" value="NZ_WUUS01000002.1"/>
</dbReference>
<dbReference type="HAMAP" id="MF_02040">
    <property type="entry name" value="Mrp_NBP35"/>
    <property type="match status" value="1"/>
</dbReference>
<dbReference type="InterPro" id="IPR019591">
    <property type="entry name" value="Mrp/NBP35_ATP-bd"/>
</dbReference>
<dbReference type="GO" id="GO:0016887">
    <property type="term" value="F:ATP hydrolysis activity"/>
    <property type="evidence" value="ECO:0007669"/>
    <property type="project" value="UniProtKB-UniRule"/>
</dbReference>
<feature type="compositionally biased region" description="Basic and acidic residues" evidence="7">
    <location>
        <begin position="47"/>
        <end position="56"/>
    </location>
</feature>
<organism evidence="10 11">
    <name type="scientific">Halobaculum saliterrae</name>
    <dbReference type="NCBI Taxonomy" id="2073113"/>
    <lineage>
        <taxon>Archaea</taxon>
        <taxon>Methanobacteriati</taxon>
        <taxon>Methanobacteriota</taxon>
        <taxon>Stenosarchaea group</taxon>
        <taxon>Halobacteria</taxon>
        <taxon>Halobacteriales</taxon>
        <taxon>Haloferacaceae</taxon>
        <taxon>Halobaculum</taxon>
    </lineage>
</organism>
<feature type="compositionally biased region" description="Low complexity" evidence="7">
    <location>
        <begin position="163"/>
        <end position="178"/>
    </location>
</feature>
<evidence type="ECO:0000313" key="10">
    <source>
        <dbReference type="EMBL" id="MXR40327.1"/>
    </source>
</evidence>
<evidence type="ECO:0000259" key="8">
    <source>
        <dbReference type="Pfam" id="PF01656"/>
    </source>
</evidence>
<keyword evidence="11" id="KW-1185">Reference proteome</keyword>
<protein>
    <recommendedName>
        <fullName evidence="6">Iron-sulfur cluster carrier protein</fullName>
    </recommendedName>
</protein>
<keyword evidence="3 6" id="KW-0067">ATP-binding</keyword>
<dbReference type="InterPro" id="IPR002586">
    <property type="entry name" value="CobQ/CobB/MinD/ParA_Nub-bd_dom"/>
</dbReference>